<dbReference type="AlphaFoldDB" id="A0A6I6EPN9"/>
<keyword evidence="1" id="KW-0805">Transcription regulation</keyword>
<dbReference type="PANTHER" id="PTHR30146:SF149">
    <property type="entry name" value="HTH-TYPE TRANSCRIPTIONAL REGULATOR EBGR"/>
    <property type="match status" value="1"/>
</dbReference>
<dbReference type="InterPro" id="IPR028082">
    <property type="entry name" value="Peripla_BP_I"/>
</dbReference>
<evidence type="ECO:0000256" key="1">
    <source>
        <dbReference type="ARBA" id="ARBA00023015"/>
    </source>
</evidence>
<keyword evidence="2 5" id="KW-0238">DNA-binding</keyword>
<dbReference type="InterPro" id="IPR010982">
    <property type="entry name" value="Lambda_DNA-bd_dom_sf"/>
</dbReference>
<dbReference type="SUPFAM" id="SSF47413">
    <property type="entry name" value="lambda repressor-like DNA-binding domains"/>
    <property type="match status" value="1"/>
</dbReference>
<accession>A0A6I6EPN9</accession>
<protein>
    <submittedName>
        <fullName evidence="5">LacI family DNA-binding transcriptional regulator</fullName>
    </submittedName>
</protein>
<dbReference type="Proteomes" id="UP000422764">
    <property type="component" value="Chromosome"/>
</dbReference>
<dbReference type="Gene3D" id="3.40.50.2300">
    <property type="match status" value="2"/>
</dbReference>
<keyword evidence="3" id="KW-0804">Transcription</keyword>
<dbReference type="SUPFAM" id="SSF53822">
    <property type="entry name" value="Periplasmic binding protein-like I"/>
    <property type="match status" value="1"/>
</dbReference>
<dbReference type="Pfam" id="PF13377">
    <property type="entry name" value="Peripla_BP_3"/>
    <property type="match status" value="1"/>
</dbReference>
<dbReference type="InterPro" id="IPR000843">
    <property type="entry name" value="HTH_LacI"/>
</dbReference>
<dbReference type="EMBL" id="CP046522">
    <property type="protein sequence ID" value="QGU94353.1"/>
    <property type="molecule type" value="Genomic_DNA"/>
</dbReference>
<dbReference type="GO" id="GO:0000976">
    <property type="term" value="F:transcription cis-regulatory region binding"/>
    <property type="evidence" value="ECO:0007669"/>
    <property type="project" value="TreeGrafter"/>
</dbReference>
<gene>
    <name evidence="5" type="ORF">GOM49_03860</name>
</gene>
<dbReference type="PANTHER" id="PTHR30146">
    <property type="entry name" value="LACI-RELATED TRANSCRIPTIONAL REPRESSOR"/>
    <property type="match status" value="1"/>
</dbReference>
<dbReference type="PRINTS" id="PR00036">
    <property type="entry name" value="HTHLACI"/>
</dbReference>
<dbReference type="PROSITE" id="PS00356">
    <property type="entry name" value="HTH_LACI_1"/>
    <property type="match status" value="1"/>
</dbReference>
<reference evidence="5 6" key="1">
    <citation type="submission" date="2019-12" db="EMBL/GenBank/DDBJ databases">
        <title>Genome sequenceing of Clostridium bovifaecis.</title>
        <authorList>
            <person name="Yao Y."/>
        </authorList>
    </citation>
    <scope>NUCLEOTIDE SEQUENCE [LARGE SCALE GENOMIC DNA]</scope>
    <source>
        <strain evidence="5 6">BXX</strain>
    </source>
</reference>
<name>A0A6I6EPN9_9CLOT</name>
<dbReference type="CDD" id="cd01392">
    <property type="entry name" value="HTH_LacI"/>
    <property type="match status" value="1"/>
</dbReference>
<feature type="domain" description="HTH lacI-type" evidence="4">
    <location>
        <begin position="2"/>
        <end position="56"/>
    </location>
</feature>
<evidence type="ECO:0000256" key="2">
    <source>
        <dbReference type="ARBA" id="ARBA00023125"/>
    </source>
</evidence>
<evidence type="ECO:0000313" key="6">
    <source>
        <dbReference type="Proteomes" id="UP000422764"/>
    </source>
</evidence>
<dbReference type="SMART" id="SM00354">
    <property type="entry name" value="HTH_LACI"/>
    <property type="match status" value="1"/>
</dbReference>
<dbReference type="PROSITE" id="PS50932">
    <property type="entry name" value="HTH_LACI_2"/>
    <property type="match status" value="1"/>
</dbReference>
<dbReference type="Pfam" id="PF00356">
    <property type="entry name" value="LacI"/>
    <property type="match status" value="1"/>
</dbReference>
<organism evidence="5 6">
    <name type="scientific">Clostridium bovifaecis</name>
    <dbReference type="NCBI Taxonomy" id="2184719"/>
    <lineage>
        <taxon>Bacteria</taxon>
        <taxon>Bacillati</taxon>
        <taxon>Bacillota</taxon>
        <taxon>Clostridia</taxon>
        <taxon>Eubacteriales</taxon>
        <taxon>Clostridiaceae</taxon>
        <taxon>Clostridium</taxon>
    </lineage>
</organism>
<proteinExistence type="predicted"/>
<dbReference type="GO" id="GO:0003700">
    <property type="term" value="F:DNA-binding transcription factor activity"/>
    <property type="evidence" value="ECO:0007669"/>
    <property type="project" value="TreeGrafter"/>
</dbReference>
<dbReference type="CDD" id="cd01544">
    <property type="entry name" value="PBP1_GalR"/>
    <property type="match status" value="1"/>
</dbReference>
<sequence>MATIKDIAKLAEVSPATVSRILNKDTSLSVSENTRKRVFEAAEELDYIPVKRRNKGIYTSIKIGVIHWYSQKEELGDPYYVSITNGIEKECFNKKIEVITIFKNDDTFITNELNDLDGVIAIGKFSKEDVEEFSVYSPIIIFVDSSPNEKKYDSVVIDFKKAMREVLEYLLEQGHNSIGFIGGREYVGQKRELIEDEREVTYREFMKNKGIYNRRNMYIGRFTPEDGYGLMKEAVEKGNLPTAFFIASDSMAIGAFSALYEHNISVPKDVSIIGFNDIPTSKYLVPPLSTVKVHTEFMGITAVGLLLERMNDGREISKKVVVPTELIIRESSN</sequence>
<evidence type="ECO:0000259" key="4">
    <source>
        <dbReference type="PROSITE" id="PS50932"/>
    </source>
</evidence>
<dbReference type="Gene3D" id="1.10.260.40">
    <property type="entry name" value="lambda repressor-like DNA-binding domains"/>
    <property type="match status" value="1"/>
</dbReference>
<evidence type="ECO:0000256" key="3">
    <source>
        <dbReference type="ARBA" id="ARBA00023163"/>
    </source>
</evidence>
<dbReference type="InterPro" id="IPR046335">
    <property type="entry name" value="LacI/GalR-like_sensor"/>
</dbReference>
<evidence type="ECO:0000313" key="5">
    <source>
        <dbReference type="EMBL" id="QGU94353.1"/>
    </source>
</evidence>
<keyword evidence="6" id="KW-1185">Reference proteome</keyword>